<comment type="caution">
    <text evidence="1">The sequence shown here is derived from an EMBL/GenBank/DDBJ whole genome shotgun (WGS) entry which is preliminary data.</text>
</comment>
<protein>
    <submittedName>
        <fullName evidence="1">Uncharacterized protein</fullName>
    </submittedName>
</protein>
<dbReference type="AlphaFoldDB" id="I2NPQ4"/>
<dbReference type="EMBL" id="AJMT01000125">
    <property type="protein sequence ID" value="EIG27815.1"/>
    <property type="molecule type" value="Genomic_DNA"/>
</dbReference>
<accession>I2NPQ4</accession>
<evidence type="ECO:0000313" key="2">
    <source>
        <dbReference type="Proteomes" id="UP000004473"/>
    </source>
</evidence>
<name>I2NPQ4_NEISI</name>
<proteinExistence type="predicted"/>
<reference evidence="1 2" key="1">
    <citation type="submission" date="2012-04" db="EMBL/GenBank/DDBJ databases">
        <authorList>
            <person name="Harkins D.M."/>
            <person name="Madupu R."/>
            <person name="Durkin A.S."/>
            <person name="Torralba M."/>
            <person name="Methe B."/>
            <person name="Sutton G.G."/>
            <person name="Nelson K.E."/>
        </authorList>
    </citation>
    <scope>NUCLEOTIDE SEQUENCE [LARGE SCALE GENOMIC DNA]</scope>
    <source>
        <strain evidence="1 2">VK64</strain>
    </source>
</reference>
<sequence length="39" mass="4470">MPAAQTGKQPKGHIFAQKNTDSGMISQNLLFIYYKYYDT</sequence>
<evidence type="ECO:0000313" key="1">
    <source>
        <dbReference type="EMBL" id="EIG27815.1"/>
    </source>
</evidence>
<gene>
    <name evidence="1" type="ORF">HMPREF1051_1322</name>
</gene>
<dbReference type="Proteomes" id="UP000004473">
    <property type="component" value="Unassembled WGS sequence"/>
</dbReference>
<dbReference type="PATRIC" id="fig|1095748.3.peg.1649"/>
<organism evidence="1 2">
    <name type="scientific">Neisseria sicca VK64</name>
    <dbReference type="NCBI Taxonomy" id="1095748"/>
    <lineage>
        <taxon>Bacteria</taxon>
        <taxon>Pseudomonadati</taxon>
        <taxon>Pseudomonadota</taxon>
        <taxon>Betaproteobacteria</taxon>
        <taxon>Neisseriales</taxon>
        <taxon>Neisseriaceae</taxon>
        <taxon>Neisseria</taxon>
    </lineage>
</organism>